<dbReference type="SUPFAM" id="SSF46785">
    <property type="entry name" value="Winged helix' DNA-binding domain"/>
    <property type="match status" value="1"/>
</dbReference>
<dbReference type="Proteomes" id="UP000321049">
    <property type="component" value="Unassembled WGS sequence"/>
</dbReference>
<sequence>MARRVVVDTSHASLGTMRHMEPKGSEAHAVLTQLRRGTLEYCVLAHLDRGPSYGQDIARALGGDDILFGSEGTLYPLLTRLRRRRWVDTTWQESPTGPPRRYHALTDEGRDALRSFVAVWEPFRTGVDHLMKGIA</sequence>
<proteinExistence type="predicted"/>
<evidence type="ECO:0000313" key="2">
    <source>
        <dbReference type="EMBL" id="GEL98106.1"/>
    </source>
</evidence>
<evidence type="ECO:0000313" key="3">
    <source>
        <dbReference type="Proteomes" id="UP000321049"/>
    </source>
</evidence>
<organism evidence="2 3">
    <name type="scientific">Cellulomonas terrae</name>
    <dbReference type="NCBI Taxonomy" id="311234"/>
    <lineage>
        <taxon>Bacteria</taxon>
        <taxon>Bacillati</taxon>
        <taxon>Actinomycetota</taxon>
        <taxon>Actinomycetes</taxon>
        <taxon>Micrococcales</taxon>
        <taxon>Cellulomonadaceae</taxon>
        <taxon>Cellulomonas</taxon>
    </lineage>
</organism>
<dbReference type="EMBL" id="BJWH01000006">
    <property type="protein sequence ID" value="GEL98106.1"/>
    <property type="molecule type" value="Genomic_DNA"/>
</dbReference>
<protein>
    <submittedName>
        <fullName evidence="2">PadR family transcriptional regulator</fullName>
    </submittedName>
</protein>
<dbReference type="PANTHER" id="PTHR33169">
    <property type="entry name" value="PADR-FAMILY TRANSCRIPTIONAL REGULATOR"/>
    <property type="match status" value="1"/>
</dbReference>
<dbReference type="InterPro" id="IPR005149">
    <property type="entry name" value="Tscrpt_reg_PadR_N"/>
</dbReference>
<gene>
    <name evidence="2" type="ORF">CTE05_16530</name>
</gene>
<name>A0A511JJI8_9CELL</name>
<feature type="domain" description="Transcription regulator PadR N-terminal" evidence="1">
    <location>
        <begin position="43"/>
        <end position="114"/>
    </location>
</feature>
<dbReference type="PANTHER" id="PTHR33169:SF14">
    <property type="entry name" value="TRANSCRIPTIONAL REGULATOR RV3488"/>
    <property type="match status" value="1"/>
</dbReference>
<comment type="caution">
    <text evidence="2">The sequence shown here is derived from an EMBL/GenBank/DDBJ whole genome shotgun (WGS) entry which is preliminary data.</text>
</comment>
<dbReference type="Gene3D" id="1.10.10.10">
    <property type="entry name" value="Winged helix-like DNA-binding domain superfamily/Winged helix DNA-binding domain"/>
    <property type="match status" value="1"/>
</dbReference>
<evidence type="ECO:0000259" key="1">
    <source>
        <dbReference type="Pfam" id="PF03551"/>
    </source>
</evidence>
<dbReference type="InterPro" id="IPR036390">
    <property type="entry name" value="WH_DNA-bd_sf"/>
</dbReference>
<keyword evidence="3" id="KW-1185">Reference proteome</keyword>
<reference evidence="2 3" key="1">
    <citation type="submission" date="2019-07" db="EMBL/GenBank/DDBJ databases">
        <title>Whole genome shotgun sequence of Cellulomonas terrae NBRC 100819.</title>
        <authorList>
            <person name="Hosoyama A."/>
            <person name="Uohara A."/>
            <person name="Ohji S."/>
            <person name="Ichikawa N."/>
        </authorList>
    </citation>
    <scope>NUCLEOTIDE SEQUENCE [LARGE SCALE GENOMIC DNA]</scope>
    <source>
        <strain evidence="2 3">NBRC 100819</strain>
    </source>
</reference>
<dbReference type="AlphaFoldDB" id="A0A511JJI8"/>
<dbReference type="InterPro" id="IPR036388">
    <property type="entry name" value="WH-like_DNA-bd_sf"/>
</dbReference>
<dbReference type="Pfam" id="PF03551">
    <property type="entry name" value="PadR"/>
    <property type="match status" value="1"/>
</dbReference>
<accession>A0A511JJI8</accession>
<dbReference type="InterPro" id="IPR052509">
    <property type="entry name" value="Metal_resp_DNA-bind_regulator"/>
</dbReference>